<dbReference type="OrthoDB" id="1878542at2759"/>
<feature type="transmembrane region" description="Helical" evidence="6">
    <location>
        <begin position="21"/>
        <end position="39"/>
    </location>
</feature>
<dbReference type="GO" id="GO:0071949">
    <property type="term" value="F:FAD binding"/>
    <property type="evidence" value="ECO:0007669"/>
    <property type="project" value="InterPro"/>
</dbReference>
<dbReference type="InterPro" id="IPR036188">
    <property type="entry name" value="FAD/NAD-bd_sf"/>
</dbReference>
<evidence type="ECO:0000256" key="1">
    <source>
        <dbReference type="ARBA" id="ARBA00007992"/>
    </source>
</evidence>
<dbReference type="PANTHER" id="PTHR13789">
    <property type="entry name" value="MONOOXYGENASE"/>
    <property type="match status" value="1"/>
</dbReference>
<keyword evidence="9" id="KW-1185">Reference proteome</keyword>
<evidence type="ECO:0000313" key="8">
    <source>
        <dbReference type="EMBL" id="KAH0959107.1"/>
    </source>
</evidence>
<comment type="caution">
    <text evidence="8">The sequence shown here is derived from an EMBL/GenBank/DDBJ whole genome shotgun (WGS) entry which is preliminary data.</text>
</comment>
<reference evidence="8" key="1">
    <citation type="submission" date="2021-09" db="EMBL/GenBank/DDBJ databases">
        <title>A high-quality genome of the endoparasitic fungus Hirsutella rhossiliensis with a comparison of Hirsutella genomes reveals transposable elements contributing to genome size variation.</title>
        <authorList>
            <person name="Lin R."/>
            <person name="Jiao Y."/>
            <person name="Sun X."/>
            <person name="Ling J."/>
            <person name="Xie B."/>
            <person name="Cheng X."/>
        </authorList>
    </citation>
    <scope>NUCLEOTIDE SEQUENCE</scope>
    <source>
        <strain evidence="8">HR02</strain>
    </source>
</reference>
<dbReference type="GO" id="GO:0004497">
    <property type="term" value="F:monooxygenase activity"/>
    <property type="evidence" value="ECO:0007669"/>
    <property type="project" value="UniProtKB-KW"/>
</dbReference>
<dbReference type="GeneID" id="68358697"/>
<evidence type="ECO:0000256" key="6">
    <source>
        <dbReference type="SAM" id="Phobius"/>
    </source>
</evidence>
<keyword evidence="5" id="KW-0503">Monooxygenase</keyword>
<evidence type="ECO:0000256" key="4">
    <source>
        <dbReference type="ARBA" id="ARBA00023002"/>
    </source>
</evidence>
<dbReference type="Gene3D" id="3.50.50.60">
    <property type="entry name" value="FAD/NAD(P)-binding domain"/>
    <property type="match status" value="1"/>
</dbReference>
<evidence type="ECO:0000256" key="3">
    <source>
        <dbReference type="ARBA" id="ARBA00022827"/>
    </source>
</evidence>
<keyword evidence="6" id="KW-1133">Transmembrane helix</keyword>
<sequence length="498" mass="54439">MNSDQRSHFFANRQAARPLHVIIVGAGMAGLTAGLGLQLTGHRVTILEQVPRFQETGAGIQIAPNAARVLDRFGVLADVLKDADMLERISQRRYADDQELGSAPVMPSAGRRYGAPVFVIHRGDLQRILVLAAKRAGCQIKTGQKVMRVDTTGAPRVQTADDTWHHGDLVLGADGIRSAVRGHVAAAQGHSERLTPTGEAAYRMLIPRDKLATHEKLLKLLNQNVAVRWIGPGGHAMGYPIRHHSAYNLVILHPAGPVPPASDGRQGVWTVQRDKAEVVDFCRGWSPLMQELLSCVPDGELTEWMLYTHAPLKHWAKDRAALIGDACHPMLPYTAQGAANAIEDAGALVTALTCTGSVGLALAVYQEARQARCDKMQAGTAAVGTSLHLPDGEEQRRRDDAIRRATAGFEQGLQRNPDLWADRPWQDFMWGVDVMKDMAGGWDDLMARARARHVGPSYCCCCCFVEQREDESACQPRGPLCRQRRRATKAVVAKRALS</sequence>
<keyword evidence="6" id="KW-0812">Transmembrane</keyword>
<dbReference type="Proteomes" id="UP000824596">
    <property type="component" value="Unassembled WGS sequence"/>
</dbReference>
<dbReference type="InterPro" id="IPR002938">
    <property type="entry name" value="FAD-bd"/>
</dbReference>
<evidence type="ECO:0000256" key="5">
    <source>
        <dbReference type="ARBA" id="ARBA00023033"/>
    </source>
</evidence>
<dbReference type="Pfam" id="PF01494">
    <property type="entry name" value="FAD_binding_3"/>
    <property type="match status" value="1"/>
</dbReference>
<gene>
    <name evidence="8" type="ORF">HRG_09568</name>
</gene>
<keyword evidence="4" id="KW-0560">Oxidoreductase</keyword>
<name>A0A9P8MQ95_9HYPO</name>
<keyword evidence="2" id="KW-0285">Flavoprotein</keyword>
<dbReference type="SUPFAM" id="SSF54373">
    <property type="entry name" value="FAD-linked reductases, C-terminal domain"/>
    <property type="match status" value="1"/>
</dbReference>
<protein>
    <submittedName>
        <fullName evidence="8">FAD binding domain-containing protein</fullName>
    </submittedName>
</protein>
<dbReference type="InterPro" id="IPR050493">
    <property type="entry name" value="FAD-dep_Monooxygenase_BioMet"/>
</dbReference>
<dbReference type="EMBL" id="JAIZPD010000013">
    <property type="protein sequence ID" value="KAH0959107.1"/>
    <property type="molecule type" value="Genomic_DNA"/>
</dbReference>
<dbReference type="AlphaFoldDB" id="A0A9P8MQ95"/>
<proteinExistence type="inferred from homology"/>
<feature type="domain" description="FAD-binding" evidence="7">
    <location>
        <begin position="20"/>
        <end position="373"/>
    </location>
</feature>
<keyword evidence="3" id="KW-0274">FAD</keyword>
<evidence type="ECO:0000256" key="2">
    <source>
        <dbReference type="ARBA" id="ARBA00022630"/>
    </source>
</evidence>
<dbReference type="PANTHER" id="PTHR13789:SF307">
    <property type="entry name" value="HYDROXYLASE, PUTATIVE (AFU_ORTHOLOGUE AFUA_2G04330)-RELATED"/>
    <property type="match status" value="1"/>
</dbReference>
<dbReference type="RefSeq" id="XP_044716620.1">
    <property type="nucleotide sequence ID" value="XM_044868039.1"/>
</dbReference>
<dbReference type="SUPFAM" id="SSF51905">
    <property type="entry name" value="FAD/NAD(P)-binding domain"/>
    <property type="match status" value="1"/>
</dbReference>
<evidence type="ECO:0000259" key="7">
    <source>
        <dbReference type="Pfam" id="PF01494"/>
    </source>
</evidence>
<dbReference type="PRINTS" id="PR00420">
    <property type="entry name" value="RNGMNOXGNASE"/>
</dbReference>
<keyword evidence="6" id="KW-0472">Membrane</keyword>
<accession>A0A9P8MQ95</accession>
<comment type="similarity">
    <text evidence="1">Belongs to the paxM FAD-dependent monooxygenase family.</text>
</comment>
<organism evidence="8 9">
    <name type="scientific">Hirsutella rhossiliensis</name>
    <dbReference type="NCBI Taxonomy" id="111463"/>
    <lineage>
        <taxon>Eukaryota</taxon>
        <taxon>Fungi</taxon>
        <taxon>Dikarya</taxon>
        <taxon>Ascomycota</taxon>
        <taxon>Pezizomycotina</taxon>
        <taxon>Sordariomycetes</taxon>
        <taxon>Hypocreomycetidae</taxon>
        <taxon>Hypocreales</taxon>
        <taxon>Ophiocordycipitaceae</taxon>
        <taxon>Hirsutella</taxon>
    </lineage>
</organism>
<evidence type="ECO:0000313" key="9">
    <source>
        <dbReference type="Proteomes" id="UP000824596"/>
    </source>
</evidence>